<dbReference type="EMBL" id="FNZI01000007">
    <property type="protein sequence ID" value="SEJ66428.1"/>
    <property type="molecule type" value="Genomic_DNA"/>
</dbReference>
<dbReference type="eggNOG" id="COG3173">
    <property type="taxonomic scope" value="Bacteria"/>
</dbReference>
<evidence type="ECO:0000313" key="2">
    <source>
        <dbReference type="EMBL" id="SEJ66428.1"/>
    </source>
</evidence>
<organism evidence="2 3">
    <name type="scientific">Demequina mangrovi</name>
    <dbReference type="NCBI Taxonomy" id="1043493"/>
    <lineage>
        <taxon>Bacteria</taxon>
        <taxon>Bacillati</taxon>
        <taxon>Actinomycetota</taxon>
        <taxon>Actinomycetes</taxon>
        <taxon>Micrococcales</taxon>
        <taxon>Demequinaceae</taxon>
        <taxon>Demequina</taxon>
    </lineage>
</organism>
<dbReference type="Gene3D" id="3.30.200.20">
    <property type="entry name" value="Phosphorylase Kinase, domain 1"/>
    <property type="match status" value="1"/>
</dbReference>
<dbReference type="AlphaFoldDB" id="A0A1H7AM26"/>
<dbReference type="GO" id="GO:0016301">
    <property type="term" value="F:kinase activity"/>
    <property type="evidence" value="ECO:0007669"/>
    <property type="project" value="UniProtKB-KW"/>
</dbReference>
<reference evidence="3" key="1">
    <citation type="submission" date="2016-10" db="EMBL/GenBank/DDBJ databases">
        <authorList>
            <person name="Varghese N."/>
        </authorList>
    </citation>
    <scope>NUCLEOTIDE SEQUENCE [LARGE SCALE GENOMIC DNA]</scope>
    <source>
        <strain evidence="3">DSM 24868</strain>
    </source>
</reference>
<accession>A0A1H7AM26</accession>
<dbReference type="Proteomes" id="UP000183315">
    <property type="component" value="Unassembled WGS sequence"/>
</dbReference>
<keyword evidence="2" id="KW-0418">Kinase</keyword>
<dbReference type="SUPFAM" id="SSF56112">
    <property type="entry name" value="Protein kinase-like (PK-like)"/>
    <property type="match status" value="1"/>
</dbReference>
<dbReference type="Pfam" id="PF01636">
    <property type="entry name" value="APH"/>
    <property type="match status" value="1"/>
</dbReference>
<dbReference type="InterPro" id="IPR011009">
    <property type="entry name" value="Kinase-like_dom_sf"/>
</dbReference>
<dbReference type="STRING" id="1043493.SAMN05421637_2599"/>
<dbReference type="PANTHER" id="PTHR21310">
    <property type="entry name" value="AMINOGLYCOSIDE PHOSPHOTRANSFERASE-RELATED-RELATED"/>
    <property type="match status" value="1"/>
</dbReference>
<keyword evidence="3" id="KW-1185">Reference proteome</keyword>
<dbReference type="Gene3D" id="3.90.1200.10">
    <property type="match status" value="1"/>
</dbReference>
<evidence type="ECO:0000313" key="3">
    <source>
        <dbReference type="Proteomes" id="UP000183315"/>
    </source>
</evidence>
<dbReference type="OrthoDB" id="9797603at2"/>
<gene>
    <name evidence="2" type="ORF">SAMN05421637_2599</name>
</gene>
<keyword evidence="2" id="KW-0808">Transferase</keyword>
<dbReference type="InterPro" id="IPR002575">
    <property type="entry name" value="Aminoglycoside_PTrfase"/>
</dbReference>
<feature type="domain" description="Aminoglycoside phosphotransferase" evidence="1">
    <location>
        <begin position="41"/>
        <end position="245"/>
    </location>
</feature>
<proteinExistence type="predicted"/>
<sequence>MSTASWSRPTADVSVTSSMIHDLLARDHPDLAGLELGDAYEGWDNVTVRLGADLAVRVPRRTHAAQLIEREHVWLPRLAEGWTFAAPVPARLGGPSEELPWAWAVVPWLPGVPAYTAPLSRAGARALGRALAELHAPAPPEAPRNPFRSTPLAERAERFDDRIERLLATGLTLDDELARQQFHLGAAQRRPLEVWCHLDLHGANVLSADGALGGILDWGDLGVADPATDLGQAWCLVGSSRMRDLLDGYDDAITPLDEGAMLRVRAEALAYAVTLAALTEEPYAEAGRRALVDLEVLAA</sequence>
<dbReference type="InterPro" id="IPR051678">
    <property type="entry name" value="AGP_Transferase"/>
</dbReference>
<protein>
    <submittedName>
        <fullName evidence="2">Predicted kinase, aminoglycoside phosphotransferase (APT) family</fullName>
    </submittedName>
</protein>
<name>A0A1H7AM26_9MICO</name>
<dbReference type="PANTHER" id="PTHR21310:SF42">
    <property type="entry name" value="BIFUNCTIONAL AAC_APH"/>
    <property type="match status" value="1"/>
</dbReference>
<evidence type="ECO:0000259" key="1">
    <source>
        <dbReference type="Pfam" id="PF01636"/>
    </source>
</evidence>
<dbReference type="RefSeq" id="WP_042215488.1">
    <property type="nucleotide sequence ID" value="NZ_BBLU01000011.1"/>
</dbReference>